<dbReference type="Proteomes" id="UP000003112">
    <property type="component" value="Unassembled WGS sequence"/>
</dbReference>
<name>E6K677_9BACT</name>
<comment type="caution">
    <text evidence="1">The sequence shown here is derived from an EMBL/GenBank/DDBJ whole genome shotgun (WGS) entry which is preliminary data.</text>
</comment>
<accession>E6K677</accession>
<evidence type="ECO:0000313" key="1">
    <source>
        <dbReference type="EMBL" id="EFU30910.1"/>
    </source>
</evidence>
<sequence>MKQGAFSMVKNMTTCSIAGLLADRSFLEYVLEADAKQAAYWKSYSDEHPHSRVVIARAKDILLHLDRPTPHFSDDEIEALKRRLKVSLYAGNSRKNG</sequence>
<reference evidence="1 2" key="1">
    <citation type="submission" date="2010-10" db="EMBL/GenBank/DDBJ databases">
        <authorList>
            <person name="Muzny D."/>
            <person name="Qin X."/>
            <person name="Deng J."/>
            <person name="Jiang H."/>
            <person name="Liu Y."/>
            <person name="Qu J."/>
            <person name="Song X.-Z."/>
            <person name="Zhang L."/>
            <person name="Thornton R."/>
            <person name="Coyle M."/>
            <person name="Francisco L."/>
            <person name="Jackson L."/>
            <person name="Javaid M."/>
            <person name="Korchina V."/>
            <person name="Kovar C."/>
            <person name="Mata R."/>
            <person name="Mathew T."/>
            <person name="Ngo R."/>
            <person name="Nguyen L."/>
            <person name="Nguyen N."/>
            <person name="Okwuonu G."/>
            <person name="Ongeri F."/>
            <person name="Pham C."/>
            <person name="Simmons D."/>
            <person name="Wilczek-Boney K."/>
            <person name="Hale W."/>
            <person name="Jakkamsetti A."/>
            <person name="Pham P."/>
            <person name="Ruth R."/>
            <person name="San Lucas F."/>
            <person name="Warren J."/>
            <person name="Zhang J."/>
            <person name="Zhao Z."/>
            <person name="Zhou C."/>
            <person name="Zhu D."/>
            <person name="Lee S."/>
            <person name="Bess C."/>
            <person name="Blankenburg K."/>
            <person name="Forbes L."/>
            <person name="Fu Q."/>
            <person name="Gubbala S."/>
            <person name="Hirani K."/>
            <person name="Jayaseelan J.C."/>
            <person name="Lara F."/>
            <person name="Munidasa M."/>
            <person name="Palculict T."/>
            <person name="Patil S."/>
            <person name="Pu L.-L."/>
            <person name="Saada N."/>
            <person name="Tang L."/>
            <person name="Weissenberger G."/>
            <person name="Zhu Y."/>
            <person name="Hemphill L."/>
            <person name="Shang Y."/>
            <person name="Youmans B."/>
            <person name="Ayvaz T."/>
            <person name="Ross M."/>
            <person name="Santibanez J."/>
            <person name="Aqrawi P."/>
            <person name="Gross S."/>
            <person name="Joshi V."/>
            <person name="Fowler G."/>
            <person name="Nazareth L."/>
            <person name="Reid J."/>
            <person name="Worley K."/>
            <person name="Petrosino J."/>
            <person name="Highlander S."/>
            <person name="Gibbs R."/>
        </authorList>
    </citation>
    <scope>NUCLEOTIDE SEQUENCE [LARGE SCALE GENOMIC DNA]</scope>
    <source>
        <strain evidence="1 2">ATCC 33574</strain>
    </source>
</reference>
<organism evidence="1 2">
    <name type="scientific">Segatella buccae ATCC 33574</name>
    <dbReference type="NCBI Taxonomy" id="873513"/>
    <lineage>
        <taxon>Bacteria</taxon>
        <taxon>Pseudomonadati</taxon>
        <taxon>Bacteroidota</taxon>
        <taxon>Bacteroidia</taxon>
        <taxon>Bacteroidales</taxon>
        <taxon>Prevotellaceae</taxon>
        <taxon>Segatella</taxon>
    </lineage>
</organism>
<protein>
    <submittedName>
        <fullName evidence="1">Uncharacterized protein</fullName>
    </submittedName>
</protein>
<gene>
    <name evidence="1" type="ORF">HMPREF6485_1113</name>
</gene>
<dbReference type="STRING" id="873513.HMPREF6485_1113"/>
<proteinExistence type="predicted"/>
<keyword evidence="2" id="KW-1185">Reference proteome</keyword>
<dbReference type="HOGENOM" id="CLU_2344291_0_0_10"/>
<dbReference type="AlphaFoldDB" id="E6K677"/>
<dbReference type="EMBL" id="AEPD01000022">
    <property type="protein sequence ID" value="EFU30910.1"/>
    <property type="molecule type" value="Genomic_DNA"/>
</dbReference>
<evidence type="ECO:0000313" key="2">
    <source>
        <dbReference type="Proteomes" id="UP000003112"/>
    </source>
</evidence>